<feature type="compositionally biased region" description="Polar residues" evidence="2">
    <location>
        <begin position="728"/>
        <end position="745"/>
    </location>
</feature>
<feature type="region of interest" description="Disordered" evidence="2">
    <location>
        <begin position="481"/>
        <end position="828"/>
    </location>
</feature>
<reference evidence="3 4" key="1">
    <citation type="submission" date="2024-01" db="EMBL/GenBank/DDBJ databases">
        <title>Comparative genomics of Cryptococcus and Kwoniella reveals pathogenesis evolution and contrasting modes of karyotype evolution via chromosome fusion or intercentromeric recombination.</title>
        <authorList>
            <person name="Coelho M.A."/>
            <person name="David-Palma M."/>
            <person name="Shea T."/>
            <person name="Bowers K."/>
            <person name="McGinley-Smith S."/>
            <person name="Mohammad A.W."/>
            <person name="Gnirke A."/>
            <person name="Yurkov A.M."/>
            <person name="Nowrousian M."/>
            <person name="Sun S."/>
            <person name="Cuomo C.A."/>
            <person name="Heitman J."/>
        </authorList>
    </citation>
    <scope>NUCLEOTIDE SEQUENCE [LARGE SCALE GENOMIC DNA]</scope>
    <source>
        <strain evidence="3 4">CBS 6074</strain>
    </source>
</reference>
<feature type="compositionally biased region" description="Polar residues" evidence="2">
    <location>
        <begin position="35"/>
        <end position="47"/>
    </location>
</feature>
<keyword evidence="1" id="KW-0175">Coiled coil</keyword>
<feature type="compositionally biased region" description="Low complexity" evidence="2">
    <location>
        <begin position="1"/>
        <end position="21"/>
    </location>
</feature>
<protein>
    <submittedName>
        <fullName evidence="3">Uncharacterized protein</fullName>
    </submittedName>
</protein>
<evidence type="ECO:0000313" key="3">
    <source>
        <dbReference type="EMBL" id="WWC92473.1"/>
    </source>
</evidence>
<evidence type="ECO:0000256" key="2">
    <source>
        <dbReference type="SAM" id="MobiDB-lite"/>
    </source>
</evidence>
<keyword evidence="4" id="KW-1185">Reference proteome</keyword>
<gene>
    <name evidence="3" type="ORF">L201_007431</name>
</gene>
<dbReference type="AlphaFoldDB" id="A0AAX4K6S8"/>
<dbReference type="EMBL" id="CP144107">
    <property type="protein sequence ID" value="WWC92473.1"/>
    <property type="molecule type" value="Genomic_DNA"/>
</dbReference>
<name>A0AAX4K6S8_9TREE</name>
<proteinExistence type="predicted"/>
<dbReference type="GeneID" id="91098100"/>
<feature type="region of interest" description="Disordered" evidence="2">
    <location>
        <begin position="1"/>
        <end position="146"/>
    </location>
</feature>
<organism evidence="3 4">
    <name type="scientific">Kwoniella dendrophila CBS 6074</name>
    <dbReference type="NCBI Taxonomy" id="1295534"/>
    <lineage>
        <taxon>Eukaryota</taxon>
        <taxon>Fungi</taxon>
        <taxon>Dikarya</taxon>
        <taxon>Basidiomycota</taxon>
        <taxon>Agaricomycotina</taxon>
        <taxon>Tremellomycetes</taxon>
        <taxon>Tremellales</taxon>
        <taxon>Cryptococcaceae</taxon>
        <taxon>Kwoniella</taxon>
    </lineage>
</organism>
<evidence type="ECO:0000256" key="1">
    <source>
        <dbReference type="SAM" id="Coils"/>
    </source>
</evidence>
<evidence type="ECO:0000313" key="4">
    <source>
        <dbReference type="Proteomes" id="UP001355207"/>
    </source>
</evidence>
<feature type="compositionally biased region" description="Low complexity" evidence="2">
    <location>
        <begin position="642"/>
        <end position="652"/>
    </location>
</feature>
<feature type="compositionally biased region" description="Low complexity" evidence="2">
    <location>
        <begin position="763"/>
        <end position="778"/>
    </location>
</feature>
<sequence>MSDTASLLRSLSSSISSNPLTFRPPPPVTPTTLRSVNPNPYPQGTTSNPPPSQLFPYSSQARYSVPAQSPPPSSQYQPSNDPFSRSYVPASSVPTPYGTPPSQSRSSTRPVDQYRPPSRTNTNSTVAGSSGTIALRAGTPASTPRTAQEIYEKGKEKKPTGVDKILSTINDFAEKSFKQNNALEDNIRGFIAKFDNLQNDITSFKDEITTLKHDNRQLRDKIHELQLGQRSLATRDEIAEEVANQLTTNSLLDNFQNIFDRINKIPENTSSLCIAKLIPHIKTSPGSTFNSGSTTATQDALTTLLNHVVTKFNSVDTVIASLQSLQGLPQAITDVVVFKGALDALTVKVHEMSQAQSQSQPSIQHVINSQCNNNSTTPETPSPPTSSAQAFEQLIIMNDKLDIIIKACELNTNLSGELKTLIRDVKIPTATNTSPYEPISHVDTSEHSHINNGITEPLEATQRDSLDSLASVAASQAKLLENQKDNNQQPKQPGQFSRLATPDPPTGSNLDMFDSLYTTYSFERSSPKPDRNTKRSTGQGTVSEFPARTGVNTSGTLNGQGSSLLPDPGRISGRETSPIPNDIHKDSESSLNSKSSTSPKRAKFSPIPDPSDRPVTRSMSNQLREPIKWNPISHAPRKSYNKKSSSSSSVGQSKEHAIEISSGSSNSQPSKRRGRPPKTQSSTQLQKDEMRSQEKIANPLSRSDSDFRYRLSTKRDDKNDDSNDNEEQLPNSGIDSLPSNDSFPNQPKPQSRPQPLQAYSSINTMENNDDNNSNGYINPQMQARRNRAKALEEERNRRKLSTLPTLGSSIGIPMSRFTSGKRRLDDEW</sequence>
<feature type="region of interest" description="Disordered" evidence="2">
    <location>
        <begin position="368"/>
        <end position="387"/>
    </location>
</feature>
<dbReference type="Proteomes" id="UP001355207">
    <property type="component" value="Chromosome 10"/>
</dbReference>
<dbReference type="RefSeq" id="XP_066079235.1">
    <property type="nucleotide sequence ID" value="XM_066223138.1"/>
</dbReference>
<accession>A0AAX4K6S8</accession>
<feature type="compositionally biased region" description="Polar residues" evidence="2">
    <location>
        <begin position="550"/>
        <end position="563"/>
    </location>
</feature>
<feature type="coiled-coil region" evidence="1">
    <location>
        <begin position="180"/>
        <end position="221"/>
    </location>
</feature>
<feature type="compositionally biased region" description="Low complexity" evidence="2">
    <location>
        <begin position="485"/>
        <end position="495"/>
    </location>
</feature>
<feature type="compositionally biased region" description="Basic and acidic residues" evidence="2">
    <location>
        <begin position="703"/>
        <end position="721"/>
    </location>
</feature>
<feature type="compositionally biased region" description="Polar residues" evidence="2">
    <location>
        <begin position="753"/>
        <end position="762"/>
    </location>
</feature>
<feature type="region of interest" description="Disordered" evidence="2">
    <location>
        <begin position="430"/>
        <end position="450"/>
    </location>
</feature>
<feature type="compositionally biased region" description="Low complexity" evidence="2">
    <location>
        <begin position="100"/>
        <end position="110"/>
    </location>
</feature>
<feature type="compositionally biased region" description="Low complexity" evidence="2">
    <location>
        <begin position="589"/>
        <end position="598"/>
    </location>
</feature>
<feature type="compositionally biased region" description="Polar residues" evidence="2">
    <location>
        <begin position="118"/>
        <end position="132"/>
    </location>
</feature>